<evidence type="ECO:0000313" key="1">
    <source>
        <dbReference type="EMBL" id="ANO52877.1"/>
    </source>
</evidence>
<gene>
    <name evidence="1" type="ORF">BA177_00235</name>
</gene>
<proteinExistence type="predicted"/>
<name>A0A193LK40_9GAMM</name>
<evidence type="ECO:0000313" key="2">
    <source>
        <dbReference type="Proteomes" id="UP000092695"/>
    </source>
</evidence>
<dbReference type="Proteomes" id="UP000092695">
    <property type="component" value="Chromosome"/>
</dbReference>
<dbReference type="EMBL" id="CP016268">
    <property type="protein sequence ID" value="ANO52877.1"/>
    <property type="molecule type" value="Genomic_DNA"/>
</dbReference>
<sequence length="186" mass="19695">MTVALGKLMLVGQQVGAEVPVADTMVKELDACTLLAPAEIAQVVGRPVERDFRNDLGLQADGSYSSTCVWIIEQADGVELNPRAPLGGRSFVILNATQWPAGSGLASGFLQDFRDAADNGEIPSAPTPKEFGDEALWWGDGLAVRSGDISLGVSVVIAGAKSRPRIVYEEQLAPYIMQHVASQTAD</sequence>
<dbReference type="KEGG" id="woc:BA177_00235"/>
<protein>
    <submittedName>
        <fullName evidence="1">Uncharacterized protein</fullName>
    </submittedName>
</protein>
<reference evidence="1 2" key="1">
    <citation type="submission" date="2016-06" db="EMBL/GenBank/DDBJ databases">
        <title>Complete genome sequence of a deep-branching marine Gamma Proteobacterium Woeseia oceani type strain XK5.</title>
        <authorList>
            <person name="Mu D."/>
            <person name="Du Z."/>
        </authorList>
    </citation>
    <scope>NUCLEOTIDE SEQUENCE [LARGE SCALE GENOMIC DNA]</scope>
    <source>
        <strain evidence="1 2">XK5</strain>
    </source>
</reference>
<organism evidence="1 2">
    <name type="scientific">Woeseia oceani</name>
    <dbReference type="NCBI Taxonomy" id="1548547"/>
    <lineage>
        <taxon>Bacteria</taxon>
        <taxon>Pseudomonadati</taxon>
        <taxon>Pseudomonadota</taxon>
        <taxon>Gammaproteobacteria</taxon>
        <taxon>Woeseiales</taxon>
        <taxon>Woeseiaceae</taxon>
        <taxon>Woeseia</taxon>
    </lineage>
</organism>
<dbReference type="AlphaFoldDB" id="A0A193LK40"/>
<keyword evidence="2" id="KW-1185">Reference proteome</keyword>
<accession>A0A193LK40</accession>